<feature type="transmembrane region" description="Helical" evidence="8">
    <location>
        <begin position="334"/>
        <end position="350"/>
    </location>
</feature>
<dbReference type="PROSITE" id="PS50850">
    <property type="entry name" value="MFS"/>
    <property type="match status" value="1"/>
</dbReference>
<dbReference type="GeneID" id="44997955"/>
<dbReference type="NCBIfam" id="TIGR00711">
    <property type="entry name" value="efflux_EmrB"/>
    <property type="match status" value="1"/>
</dbReference>
<dbReference type="InterPro" id="IPR036259">
    <property type="entry name" value="MFS_trans_sf"/>
</dbReference>
<feature type="transmembrane region" description="Helical" evidence="8">
    <location>
        <begin position="204"/>
        <end position="225"/>
    </location>
</feature>
<feature type="transmembrane region" description="Helical" evidence="8">
    <location>
        <begin position="172"/>
        <end position="192"/>
    </location>
</feature>
<dbReference type="Gene3D" id="1.20.1720.10">
    <property type="entry name" value="Multidrug resistance protein D"/>
    <property type="match status" value="1"/>
</dbReference>
<dbReference type="SUPFAM" id="SSF103473">
    <property type="entry name" value="MFS general substrate transporter"/>
    <property type="match status" value="1"/>
</dbReference>
<dbReference type="AlphaFoldDB" id="Q97J34"/>
<feature type="transmembrane region" description="Helical" evidence="8">
    <location>
        <begin position="448"/>
        <end position="468"/>
    </location>
</feature>
<proteinExistence type="inferred from homology"/>
<dbReference type="Proteomes" id="UP000000814">
    <property type="component" value="Chromosome"/>
</dbReference>
<dbReference type="RefSeq" id="WP_010964761.1">
    <property type="nucleotide sequence ID" value="NC_003030.1"/>
</dbReference>
<dbReference type="eggNOG" id="COG2814">
    <property type="taxonomic scope" value="Bacteria"/>
</dbReference>
<dbReference type="EMBL" id="AE001437">
    <property type="protein sequence ID" value="AAK79420.1"/>
    <property type="molecule type" value="Genomic_DNA"/>
</dbReference>
<evidence type="ECO:0000256" key="7">
    <source>
        <dbReference type="ARBA" id="ARBA00023136"/>
    </source>
</evidence>
<feature type="transmembrane region" description="Helical" evidence="8">
    <location>
        <begin position="231"/>
        <end position="249"/>
    </location>
</feature>
<feature type="transmembrane region" description="Helical" evidence="8">
    <location>
        <begin position="356"/>
        <end position="375"/>
    </location>
</feature>
<reference evidence="10 11" key="1">
    <citation type="journal article" date="2001" name="J. Bacteriol.">
        <title>Genome sequence and comparative analysis of the solvent-producing bacterium Clostridium acetobutylicum.</title>
        <authorList>
            <person name="Nolling J."/>
            <person name="Breton G."/>
            <person name="Omelchenko M.V."/>
            <person name="Makarova K.S."/>
            <person name="Zeng Q."/>
            <person name="Gibson R."/>
            <person name="Lee H.M."/>
            <person name="Dubois J."/>
            <person name="Qiu D."/>
            <person name="Hitti J."/>
            <person name="Wolf Y.I."/>
            <person name="Tatusov R.L."/>
            <person name="Sabathe F."/>
            <person name="Doucette-Stamm L."/>
            <person name="Soucaille P."/>
            <person name="Daly M.J."/>
            <person name="Bennett G.N."/>
            <person name="Koonin E.V."/>
            <person name="Smith D.R."/>
        </authorList>
    </citation>
    <scope>NUCLEOTIDE SEQUENCE [LARGE SCALE GENOMIC DNA]</scope>
    <source>
        <strain evidence="11">ATCC 824 / DSM 792 / JCM 1419 / LMG 5710 / VKM B-1787</strain>
    </source>
</reference>
<evidence type="ECO:0000313" key="11">
    <source>
        <dbReference type="Proteomes" id="UP000000814"/>
    </source>
</evidence>
<dbReference type="InterPro" id="IPR020846">
    <property type="entry name" value="MFS_dom"/>
</dbReference>
<dbReference type="Gene3D" id="1.20.1250.20">
    <property type="entry name" value="MFS general substrate transporter like domains"/>
    <property type="match status" value="1"/>
</dbReference>
<keyword evidence="11" id="KW-1185">Reference proteome</keyword>
<dbReference type="PANTHER" id="PTHR42718:SF9">
    <property type="entry name" value="MAJOR FACILITATOR SUPERFAMILY MULTIDRUG TRANSPORTER MFSC"/>
    <property type="match status" value="1"/>
</dbReference>
<keyword evidence="7 8" id="KW-0472">Membrane</keyword>
<dbReference type="InterPro" id="IPR004638">
    <property type="entry name" value="EmrB-like"/>
</dbReference>
<dbReference type="PRINTS" id="PR01036">
    <property type="entry name" value="TCRTETB"/>
</dbReference>
<keyword evidence="3" id="KW-0813">Transport</keyword>
<evidence type="ECO:0000256" key="2">
    <source>
        <dbReference type="ARBA" id="ARBA00008537"/>
    </source>
</evidence>
<comment type="similarity">
    <text evidence="2">Belongs to the major facilitator superfamily. EmrB family.</text>
</comment>
<dbReference type="PANTHER" id="PTHR42718">
    <property type="entry name" value="MAJOR FACILITATOR SUPERFAMILY MULTIDRUG TRANSPORTER MFSC"/>
    <property type="match status" value="1"/>
</dbReference>
<feature type="transmembrane region" description="Helical" evidence="8">
    <location>
        <begin position="50"/>
        <end position="70"/>
    </location>
</feature>
<evidence type="ECO:0000256" key="5">
    <source>
        <dbReference type="ARBA" id="ARBA00022692"/>
    </source>
</evidence>
<dbReference type="Pfam" id="PF07690">
    <property type="entry name" value="MFS_1"/>
    <property type="match status" value="1"/>
</dbReference>
<dbReference type="PIR" id="A97079">
    <property type="entry name" value="A97079"/>
</dbReference>
<name>Q97J34_CLOAB</name>
<dbReference type="CDD" id="cd17321">
    <property type="entry name" value="MFS_MMR_MDR_like"/>
    <property type="match status" value="1"/>
</dbReference>
<organism evidence="10 11">
    <name type="scientific">Clostridium acetobutylicum (strain ATCC 824 / DSM 792 / JCM 1419 / IAM 19013 / LMG 5710 / NBRC 13948 / NRRL B-527 / VKM B-1787 / 2291 / W)</name>
    <dbReference type="NCBI Taxonomy" id="272562"/>
    <lineage>
        <taxon>Bacteria</taxon>
        <taxon>Bacillati</taxon>
        <taxon>Bacillota</taxon>
        <taxon>Clostridia</taxon>
        <taxon>Eubacteriales</taxon>
        <taxon>Clostridiaceae</taxon>
        <taxon>Clostridium</taxon>
    </lineage>
</organism>
<feature type="domain" description="Major facilitator superfamily (MFS) profile" evidence="9">
    <location>
        <begin position="16"/>
        <end position="471"/>
    </location>
</feature>
<keyword evidence="6 8" id="KW-1133">Transmembrane helix</keyword>
<feature type="transmembrane region" description="Helical" evidence="8">
    <location>
        <begin position="270"/>
        <end position="293"/>
    </location>
</feature>
<feature type="transmembrane region" description="Helical" evidence="8">
    <location>
        <begin position="140"/>
        <end position="166"/>
    </location>
</feature>
<feature type="transmembrane region" description="Helical" evidence="8">
    <location>
        <begin position="15"/>
        <end position="38"/>
    </location>
</feature>
<evidence type="ECO:0000256" key="6">
    <source>
        <dbReference type="ARBA" id="ARBA00022989"/>
    </source>
</evidence>
<dbReference type="InterPro" id="IPR011701">
    <property type="entry name" value="MFS"/>
</dbReference>
<gene>
    <name evidence="10" type="ordered locus">CA_C1452</name>
</gene>
<dbReference type="PATRIC" id="fig|272562.8.peg.1655"/>
<keyword evidence="5 8" id="KW-0812">Transmembrane</keyword>
<feature type="transmembrane region" description="Helical" evidence="8">
    <location>
        <begin position="299"/>
        <end position="322"/>
    </location>
</feature>
<dbReference type="GO" id="GO:0005886">
    <property type="term" value="C:plasma membrane"/>
    <property type="evidence" value="ECO:0007669"/>
    <property type="project" value="UniProtKB-SubCell"/>
</dbReference>
<accession>Q97J34</accession>
<protein>
    <submittedName>
        <fullName evidence="10">MDR-type permease</fullName>
    </submittedName>
</protein>
<dbReference type="KEGG" id="cac:CA_C1452"/>
<evidence type="ECO:0000256" key="4">
    <source>
        <dbReference type="ARBA" id="ARBA00022475"/>
    </source>
</evidence>
<evidence type="ECO:0000256" key="8">
    <source>
        <dbReference type="SAM" id="Phobius"/>
    </source>
</evidence>
<feature type="transmembrane region" description="Helical" evidence="8">
    <location>
        <begin position="408"/>
        <end position="428"/>
    </location>
</feature>
<evidence type="ECO:0000256" key="3">
    <source>
        <dbReference type="ARBA" id="ARBA00022448"/>
    </source>
</evidence>
<dbReference type="STRING" id="272562.CA_C1452"/>
<comment type="subcellular location">
    <subcellularLocation>
        <location evidence="1">Cell membrane</location>
        <topology evidence="1">Multi-pass membrane protein</topology>
    </subcellularLocation>
</comment>
<evidence type="ECO:0000256" key="1">
    <source>
        <dbReference type="ARBA" id="ARBA00004651"/>
    </source>
</evidence>
<evidence type="ECO:0000313" key="10">
    <source>
        <dbReference type="EMBL" id="AAK79420.1"/>
    </source>
</evidence>
<evidence type="ECO:0000259" key="9">
    <source>
        <dbReference type="PROSITE" id="PS50850"/>
    </source>
</evidence>
<keyword evidence="4" id="KW-1003">Cell membrane</keyword>
<dbReference type="HOGENOM" id="CLU_000960_28_3_9"/>
<sequence length="478" mass="52816">MKKDYLRNDNKQRNIVLLVVIAMTFMATLDSSIVNVALPVLSSKLNVPLASIEWIVTSYSIVICSTLLFFGRLGDIIGKTKVFQVGTIVFTIASMLCGFSSSFILLIVCRFIQGIGASAYMANNHGIITELFEKEKRGKALGILVTAVAIGNMLGPSVGGVILSLLNWNAIFFINVPIGIIVFILGIKFLPVSKRNPERMDKKGALLQFLGTTLLFGSLIASQQIGFFNPYMMVGILFAFIFIIWFLMLERKQKQPLLDLTIFKNMQFSLNLLCALTSFVCIAASSILIPFYLQNTLKLSPIQAGIFMMLSPFILAVFSPIFGSISDKVESEKIILIGLFVMSVGFFLMSRLSEHSLIVFCAIFISTMAVGQALFQPANNALIMSTCSKNKLGIVGSVNSLVRNLGQIVGITLSTTLLYSFMSYKIGYRVYDYIKGKDFVFVYGMRNVYLILVVLCLLGALLTALRIFKTAKSRNIKN</sequence>
<dbReference type="GO" id="GO:0022857">
    <property type="term" value="F:transmembrane transporter activity"/>
    <property type="evidence" value="ECO:0007669"/>
    <property type="project" value="InterPro"/>
</dbReference>
<feature type="transmembrane region" description="Helical" evidence="8">
    <location>
        <begin position="82"/>
        <end position="105"/>
    </location>
</feature>
<dbReference type="OrthoDB" id="102502at2"/>